<feature type="region of interest" description="Disordered" evidence="1">
    <location>
        <begin position="24"/>
        <end position="47"/>
    </location>
</feature>
<name>A0A521C7V3_9RHOB</name>
<gene>
    <name evidence="3" type="ORF">SAMN06265380_102159</name>
</gene>
<proteinExistence type="predicted"/>
<dbReference type="PROSITE" id="PS51257">
    <property type="entry name" value="PROKAR_LIPOPROTEIN"/>
    <property type="match status" value="1"/>
</dbReference>
<sequence>MGLFSKPLLFAGALLILAACQTTTESTSPSNPPEIKRSSNAGPGANPVSAGQATAYFRALCGQAELGRSALEDAAAANGFVQNSKTTTYFHQKQDLSVKLTDTACSIVFVSNENPSTVNGTFNALQSDLGPISIRDVGVIGGEHYFSARIKV</sequence>
<evidence type="ECO:0008006" key="5">
    <source>
        <dbReference type="Google" id="ProtNLM"/>
    </source>
</evidence>
<keyword evidence="4" id="KW-1185">Reference proteome</keyword>
<dbReference type="EMBL" id="FXTE01000002">
    <property type="protein sequence ID" value="SMO54790.1"/>
    <property type="molecule type" value="Genomic_DNA"/>
</dbReference>
<evidence type="ECO:0000313" key="3">
    <source>
        <dbReference type="EMBL" id="SMO54790.1"/>
    </source>
</evidence>
<protein>
    <recommendedName>
        <fullName evidence="5">Lipoprotein</fullName>
    </recommendedName>
</protein>
<organism evidence="3 4">
    <name type="scientific">Ruegeria faecimaris</name>
    <dbReference type="NCBI Taxonomy" id="686389"/>
    <lineage>
        <taxon>Bacteria</taxon>
        <taxon>Pseudomonadati</taxon>
        <taxon>Pseudomonadota</taxon>
        <taxon>Alphaproteobacteria</taxon>
        <taxon>Rhodobacterales</taxon>
        <taxon>Roseobacteraceae</taxon>
        <taxon>Ruegeria</taxon>
    </lineage>
</organism>
<evidence type="ECO:0000313" key="4">
    <source>
        <dbReference type="Proteomes" id="UP000319555"/>
    </source>
</evidence>
<feature type="chain" id="PRO_5021841772" description="Lipoprotein" evidence="2">
    <location>
        <begin position="19"/>
        <end position="152"/>
    </location>
</feature>
<accession>A0A521C7V3</accession>
<feature type="signal peptide" evidence="2">
    <location>
        <begin position="1"/>
        <end position="18"/>
    </location>
</feature>
<dbReference type="AlphaFoldDB" id="A0A521C7V3"/>
<keyword evidence="2" id="KW-0732">Signal</keyword>
<evidence type="ECO:0000256" key="2">
    <source>
        <dbReference type="SAM" id="SignalP"/>
    </source>
</evidence>
<evidence type="ECO:0000256" key="1">
    <source>
        <dbReference type="SAM" id="MobiDB-lite"/>
    </source>
</evidence>
<reference evidence="3 4" key="1">
    <citation type="submission" date="2017-05" db="EMBL/GenBank/DDBJ databases">
        <authorList>
            <person name="Varghese N."/>
            <person name="Submissions S."/>
        </authorList>
    </citation>
    <scope>NUCLEOTIDE SEQUENCE [LARGE SCALE GENOMIC DNA]</scope>
    <source>
        <strain evidence="3 4">DSM 28009</strain>
    </source>
</reference>
<dbReference type="Proteomes" id="UP000319555">
    <property type="component" value="Unassembled WGS sequence"/>
</dbReference>